<dbReference type="OrthoDB" id="6118920at2759"/>
<sequence>MQLKQYGRNIYLIGAQSTGKTTLFNALRTCFSTPENSEEVPQSIEETARIIFKQEGFEFAAVDTLSDFDKYLSIQRTILRAQLKAEDEALRKGNWFISDRSGLDCLIYASNCIGREGAGVLSQTSELEQLKARMQEGRIIVCEPVADWLKDDRTGLRPIPKSKENWFAIHQEFCRLLDDLGWNYEVLPSGMTSLEEGVAFVRHGINK</sequence>
<dbReference type="InterPro" id="IPR027417">
    <property type="entry name" value="P-loop_NTPase"/>
</dbReference>
<proteinExistence type="predicted"/>
<accession>A0A194V7G4</accession>
<dbReference type="Gene3D" id="3.40.50.300">
    <property type="entry name" value="P-loop containing nucleotide triphosphate hydrolases"/>
    <property type="match status" value="1"/>
</dbReference>
<evidence type="ECO:0000313" key="3">
    <source>
        <dbReference type="Proteomes" id="UP000078576"/>
    </source>
</evidence>
<feature type="domain" description="NadR/Ttd14 AAA" evidence="1">
    <location>
        <begin position="10"/>
        <end position="190"/>
    </location>
</feature>
<dbReference type="SUPFAM" id="SSF52540">
    <property type="entry name" value="P-loop containing nucleoside triphosphate hydrolases"/>
    <property type="match status" value="1"/>
</dbReference>
<reference evidence="3" key="1">
    <citation type="submission" date="2014-12" db="EMBL/GenBank/DDBJ databases">
        <title>Genome Sequence of Valsa Canker Pathogens Uncovers a Specific Adaption of Colonization on Woody Bark.</title>
        <authorList>
            <person name="Yin Z."/>
            <person name="Liu H."/>
            <person name="Gao X."/>
            <person name="Li Z."/>
            <person name="Song N."/>
            <person name="Ke X."/>
            <person name="Dai Q."/>
            <person name="Wu Y."/>
            <person name="Sun Y."/>
            <person name="Xu J.-R."/>
            <person name="Kang Z.K."/>
            <person name="Wang L."/>
            <person name="Huang L."/>
        </authorList>
    </citation>
    <scope>NUCLEOTIDE SEQUENCE [LARGE SCALE GENOMIC DNA]</scope>
    <source>
        <strain evidence="3">SXYL134</strain>
    </source>
</reference>
<dbReference type="InterPro" id="IPR038727">
    <property type="entry name" value="NadR/Ttd14_AAA_dom"/>
</dbReference>
<dbReference type="Pfam" id="PF13521">
    <property type="entry name" value="AAA_28"/>
    <property type="match status" value="1"/>
</dbReference>
<dbReference type="AlphaFoldDB" id="A0A194V7G4"/>
<evidence type="ECO:0000259" key="1">
    <source>
        <dbReference type="Pfam" id="PF13521"/>
    </source>
</evidence>
<protein>
    <recommendedName>
        <fullName evidence="1">NadR/Ttd14 AAA domain-containing protein</fullName>
    </recommendedName>
</protein>
<keyword evidence="3" id="KW-1185">Reference proteome</keyword>
<evidence type="ECO:0000313" key="2">
    <source>
        <dbReference type="EMBL" id="KUI59937.1"/>
    </source>
</evidence>
<dbReference type="EMBL" id="KN714739">
    <property type="protein sequence ID" value="KUI59937.1"/>
    <property type="molecule type" value="Genomic_DNA"/>
</dbReference>
<dbReference type="Proteomes" id="UP000078576">
    <property type="component" value="Unassembled WGS sequence"/>
</dbReference>
<organism evidence="2 3">
    <name type="scientific">Cytospora mali</name>
    <name type="common">Apple Valsa canker fungus</name>
    <name type="synonym">Valsa mali</name>
    <dbReference type="NCBI Taxonomy" id="578113"/>
    <lineage>
        <taxon>Eukaryota</taxon>
        <taxon>Fungi</taxon>
        <taxon>Dikarya</taxon>
        <taxon>Ascomycota</taxon>
        <taxon>Pezizomycotina</taxon>
        <taxon>Sordariomycetes</taxon>
        <taxon>Sordariomycetidae</taxon>
        <taxon>Diaporthales</taxon>
        <taxon>Cytosporaceae</taxon>
        <taxon>Cytospora</taxon>
    </lineage>
</organism>
<name>A0A194V7G4_CYTMA</name>
<gene>
    <name evidence="2" type="ORF">VP1G_07159</name>
</gene>